<dbReference type="Gene3D" id="3.30.110.70">
    <property type="entry name" value="Hypothetical protein apc22750. Chain B"/>
    <property type="match status" value="1"/>
</dbReference>
<protein>
    <recommendedName>
        <fullName evidence="2">UPF0145 protein HMI46_12525</fullName>
    </recommendedName>
</protein>
<reference evidence="3 4" key="1">
    <citation type="submission" date="2020-05" db="EMBL/GenBank/DDBJ databases">
        <title>Whole genome sequencing and identification of novel metabolites from Paenibacillus alvei strain JR949.</title>
        <authorList>
            <person name="Rajendhran J."/>
            <person name="Sree Pranav P."/>
            <person name="Mahalakshmi B."/>
            <person name="Karthikeyan R."/>
        </authorList>
    </citation>
    <scope>NUCLEOTIDE SEQUENCE [LARGE SCALE GENOMIC DNA]</scope>
    <source>
        <strain evidence="3 4">JR949</strain>
    </source>
</reference>
<comment type="similarity">
    <text evidence="1 2">Belongs to the UPF0145 family.</text>
</comment>
<gene>
    <name evidence="3" type="ORF">HMI46_12525</name>
</gene>
<dbReference type="EMBL" id="JABFOR010000013">
    <property type="protein sequence ID" value="NOJ71383.1"/>
    <property type="molecule type" value="Genomic_DNA"/>
</dbReference>
<dbReference type="Proteomes" id="UP000552038">
    <property type="component" value="Unassembled WGS sequence"/>
</dbReference>
<dbReference type="HAMAP" id="MF_00338">
    <property type="entry name" value="UPF0145"/>
    <property type="match status" value="1"/>
</dbReference>
<dbReference type="Pfam" id="PF01906">
    <property type="entry name" value="YbjQ_1"/>
    <property type="match status" value="1"/>
</dbReference>
<sequence>MIIVTTEHVPNYEVKEVLGTVFGLTVRARGLGKDIAAGLKGLVGGEIKQYTEMLEDARRQAIDRLVANAQAMGADAIIMMRFDSGEVGRNMSEIVAYGTAVTIRPKCDVK</sequence>
<dbReference type="SUPFAM" id="SSF117782">
    <property type="entry name" value="YbjQ-like"/>
    <property type="match status" value="1"/>
</dbReference>
<dbReference type="RefSeq" id="WP_163977570.1">
    <property type="nucleotide sequence ID" value="NZ_JABFOR010000013.1"/>
</dbReference>
<evidence type="ECO:0000313" key="4">
    <source>
        <dbReference type="Proteomes" id="UP000552038"/>
    </source>
</evidence>
<evidence type="ECO:0000313" key="3">
    <source>
        <dbReference type="EMBL" id="NOJ71383.1"/>
    </source>
</evidence>
<organism evidence="3 4">
    <name type="scientific">Paenibacillus alvei</name>
    <name type="common">Bacillus alvei</name>
    <dbReference type="NCBI Taxonomy" id="44250"/>
    <lineage>
        <taxon>Bacteria</taxon>
        <taxon>Bacillati</taxon>
        <taxon>Bacillota</taxon>
        <taxon>Bacilli</taxon>
        <taxon>Bacillales</taxon>
        <taxon>Paenibacillaceae</taxon>
        <taxon>Paenibacillus</taxon>
    </lineage>
</organism>
<accession>A0AAP7A223</accession>
<dbReference type="InterPro" id="IPR002765">
    <property type="entry name" value="UPF0145_YbjQ-like"/>
</dbReference>
<proteinExistence type="inferred from homology"/>
<dbReference type="PANTHER" id="PTHR34068:SF2">
    <property type="entry name" value="UPF0145 PROTEIN SCO3412"/>
    <property type="match status" value="1"/>
</dbReference>
<evidence type="ECO:0000256" key="1">
    <source>
        <dbReference type="ARBA" id="ARBA00010751"/>
    </source>
</evidence>
<dbReference type="AlphaFoldDB" id="A0AAP7A223"/>
<dbReference type="PANTHER" id="PTHR34068">
    <property type="entry name" value="UPF0145 PROTEIN YBJQ"/>
    <property type="match status" value="1"/>
</dbReference>
<name>A0AAP7A223_PAEAL</name>
<comment type="caution">
    <text evidence="3">The sequence shown here is derived from an EMBL/GenBank/DDBJ whole genome shotgun (WGS) entry which is preliminary data.</text>
</comment>
<dbReference type="InterPro" id="IPR035439">
    <property type="entry name" value="UPF0145_dom_sf"/>
</dbReference>
<evidence type="ECO:0000256" key="2">
    <source>
        <dbReference type="HAMAP-Rule" id="MF_00338"/>
    </source>
</evidence>